<dbReference type="Gene3D" id="2.60.40.10">
    <property type="entry name" value="Immunoglobulins"/>
    <property type="match status" value="1"/>
</dbReference>
<dbReference type="PANTHER" id="PTHR10809">
    <property type="entry name" value="VESICLE-ASSOCIATED MEMBRANE PROTEIN-ASSOCIATED PROTEIN"/>
    <property type="match status" value="1"/>
</dbReference>
<sequence length="229" mass="26327">MTISTKKELTMNTSEGVLIVDPPEELLLEGPFNRAICKKLLVHNPGKKLRMAFKLKTTTPRLFFVRPNVGVVKPGETCNIDIFVHPISENENTQRHKFLLLATAIDGEVPDLHQYWRNLDPAKANEIKIKIKFVEQNTTLTEALLRSPINLVDSMEGNVDREESDPLANLLSQVHELEEERKTLSQKVEALDKANAQIIRQKKRNKVLYVILTMMFAFIAYFMYETNYM</sequence>
<dbReference type="InterPro" id="IPR000535">
    <property type="entry name" value="MSP_dom"/>
</dbReference>
<dbReference type="PANTHER" id="PTHR10809:SF6">
    <property type="entry name" value="AT11025P-RELATED"/>
    <property type="match status" value="1"/>
</dbReference>
<dbReference type="PROSITE" id="PS50202">
    <property type="entry name" value="MSP"/>
    <property type="match status" value="1"/>
</dbReference>
<comment type="subcellular location">
    <subcellularLocation>
        <location evidence="1">Membrane</location>
        <topology evidence="1">Single-pass type IV membrane protein</topology>
    </subcellularLocation>
</comment>
<keyword evidence="5 7" id="KW-0472">Membrane</keyword>
<evidence type="ECO:0000313" key="9">
    <source>
        <dbReference type="Proteomes" id="UP000515160"/>
    </source>
</evidence>
<dbReference type="GO" id="GO:0061817">
    <property type="term" value="P:endoplasmic reticulum-plasma membrane tethering"/>
    <property type="evidence" value="ECO:0007669"/>
    <property type="project" value="TreeGrafter"/>
</dbReference>
<protein>
    <submittedName>
        <fullName evidence="10">Vesicle-associated membrane protein-associated protein A</fullName>
    </submittedName>
</protein>
<dbReference type="GO" id="GO:0033149">
    <property type="term" value="F:FFAT motif binding"/>
    <property type="evidence" value="ECO:0007669"/>
    <property type="project" value="TreeGrafter"/>
</dbReference>
<keyword evidence="9" id="KW-1185">Reference proteome</keyword>
<accession>A0A6P8XB84</accession>
<feature type="transmembrane region" description="Helical" evidence="7">
    <location>
        <begin position="207"/>
        <end position="224"/>
    </location>
</feature>
<gene>
    <name evidence="10" type="primary">LOC117571714</name>
</gene>
<evidence type="ECO:0000256" key="3">
    <source>
        <dbReference type="ARBA" id="ARBA00022692"/>
    </source>
</evidence>
<dbReference type="Pfam" id="PF00635">
    <property type="entry name" value="Motile_Sperm"/>
    <property type="match status" value="1"/>
</dbReference>
<dbReference type="InterPro" id="IPR016763">
    <property type="entry name" value="VAP"/>
</dbReference>
<dbReference type="OrthoDB" id="264603at2759"/>
<organism evidence="9 10">
    <name type="scientific">Drosophila albomicans</name>
    <name type="common">Fruit fly</name>
    <dbReference type="NCBI Taxonomy" id="7291"/>
    <lineage>
        <taxon>Eukaryota</taxon>
        <taxon>Metazoa</taxon>
        <taxon>Ecdysozoa</taxon>
        <taxon>Arthropoda</taxon>
        <taxon>Hexapoda</taxon>
        <taxon>Insecta</taxon>
        <taxon>Pterygota</taxon>
        <taxon>Neoptera</taxon>
        <taxon>Endopterygota</taxon>
        <taxon>Diptera</taxon>
        <taxon>Brachycera</taxon>
        <taxon>Muscomorpha</taxon>
        <taxon>Ephydroidea</taxon>
        <taxon>Drosophilidae</taxon>
        <taxon>Drosophila</taxon>
    </lineage>
</organism>
<dbReference type="InterPro" id="IPR008962">
    <property type="entry name" value="PapD-like_sf"/>
</dbReference>
<dbReference type="AlphaFoldDB" id="A0A6P8XB84"/>
<dbReference type="GeneID" id="117571714"/>
<comment type="similarity">
    <text evidence="2">Belongs to the VAMP-associated protein (VAP) (TC 9.B.17) family.</text>
</comment>
<evidence type="ECO:0000256" key="1">
    <source>
        <dbReference type="ARBA" id="ARBA00004211"/>
    </source>
</evidence>
<keyword evidence="3 7" id="KW-0812">Transmembrane</keyword>
<evidence type="ECO:0000256" key="2">
    <source>
        <dbReference type="ARBA" id="ARBA00008932"/>
    </source>
</evidence>
<evidence type="ECO:0000256" key="5">
    <source>
        <dbReference type="ARBA" id="ARBA00023136"/>
    </source>
</evidence>
<evidence type="ECO:0000256" key="4">
    <source>
        <dbReference type="ARBA" id="ARBA00022989"/>
    </source>
</evidence>
<dbReference type="GO" id="GO:0090158">
    <property type="term" value="P:endoplasmic reticulum membrane organization"/>
    <property type="evidence" value="ECO:0007669"/>
    <property type="project" value="TreeGrafter"/>
</dbReference>
<dbReference type="Proteomes" id="UP000515160">
    <property type="component" value="Chromosome 3"/>
</dbReference>
<feature type="domain" description="MSP" evidence="8">
    <location>
        <begin position="17"/>
        <end position="134"/>
    </location>
</feature>
<feature type="coiled-coil region" evidence="6">
    <location>
        <begin position="167"/>
        <end position="201"/>
    </location>
</feature>
<dbReference type="SUPFAM" id="SSF49354">
    <property type="entry name" value="PapD-like"/>
    <property type="match status" value="1"/>
</dbReference>
<name>A0A6P8XB84_DROAB</name>
<evidence type="ECO:0000256" key="6">
    <source>
        <dbReference type="SAM" id="Coils"/>
    </source>
</evidence>
<keyword evidence="6" id="KW-0175">Coiled coil</keyword>
<evidence type="ECO:0000256" key="7">
    <source>
        <dbReference type="SAM" id="Phobius"/>
    </source>
</evidence>
<dbReference type="GO" id="GO:0005789">
    <property type="term" value="C:endoplasmic reticulum membrane"/>
    <property type="evidence" value="ECO:0007669"/>
    <property type="project" value="InterPro"/>
</dbReference>
<evidence type="ECO:0000259" key="8">
    <source>
        <dbReference type="PROSITE" id="PS50202"/>
    </source>
</evidence>
<dbReference type="RefSeq" id="XP_034109904.1">
    <property type="nucleotide sequence ID" value="XM_034254013.2"/>
</dbReference>
<dbReference type="InterPro" id="IPR013783">
    <property type="entry name" value="Ig-like_fold"/>
</dbReference>
<reference evidence="10" key="1">
    <citation type="submission" date="2025-08" db="UniProtKB">
        <authorList>
            <consortium name="RefSeq"/>
        </authorList>
    </citation>
    <scope>IDENTIFICATION</scope>
    <source>
        <strain evidence="10">15112-1751.03</strain>
        <tissue evidence="10">Whole Adult</tissue>
    </source>
</reference>
<proteinExistence type="inferred from homology"/>
<dbReference type="GO" id="GO:0005886">
    <property type="term" value="C:plasma membrane"/>
    <property type="evidence" value="ECO:0007669"/>
    <property type="project" value="TreeGrafter"/>
</dbReference>
<evidence type="ECO:0000313" key="10">
    <source>
        <dbReference type="RefSeq" id="XP_034109904.1"/>
    </source>
</evidence>
<keyword evidence="4 7" id="KW-1133">Transmembrane helix</keyword>